<comment type="caution">
    <text evidence="2">The sequence shown here is derived from an EMBL/GenBank/DDBJ whole genome shotgun (WGS) entry which is preliminary data.</text>
</comment>
<feature type="transmembrane region" description="Helical" evidence="1">
    <location>
        <begin position="20"/>
        <end position="39"/>
    </location>
</feature>
<dbReference type="Proteomes" id="UP001500359">
    <property type="component" value="Unassembled WGS sequence"/>
</dbReference>
<keyword evidence="3" id="KW-1185">Reference proteome</keyword>
<name>A0ABP3WSB1_9ALTE</name>
<keyword evidence="1" id="KW-1133">Transmembrane helix</keyword>
<feature type="transmembrane region" description="Helical" evidence="1">
    <location>
        <begin position="94"/>
        <end position="111"/>
    </location>
</feature>
<evidence type="ECO:0008006" key="4">
    <source>
        <dbReference type="Google" id="ProtNLM"/>
    </source>
</evidence>
<accession>A0ABP3WSB1</accession>
<dbReference type="Gene3D" id="1.25.40.1040">
    <property type="match status" value="1"/>
</dbReference>
<dbReference type="EMBL" id="BAAAFD010000001">
    <property type="protein sequence ID" value="GAA0853604.1"/>
    <property type="molecule type" value="Genomic_DNA"/>
</dbReference>
<keyword evidence="1" id="KW-0472">Membrane</keyword>
<dbReference type="SUPFAM" id="SSF52964">
    <property type="entry name" value="TolB, N-terminal domain"/>
    <property type="match status" value="1"/>
</dbReference>
<protein>
    <recommendedName>
        <fullName evidence="4">FlgO domain-containing protein</fullName>
    </recommendedName>
</protein>
<dbReference type="Gene3D" id="3.40.50.10070">
    <property type="entry name" value="TolB, N-terminal domain"/>
    <property type="match status" value="1"/>
</dbReference>
<dbReference type="InterPro" id="IPR011990">
    <property type="entry name" value="TPR-like_helical_dom_sf"/>
</dbReference>
<gene>
    <name evidence="2" type="ORF">GCM10009114_06790</name>
</gene>
<proteinExistence type="predicted"/>
<dbReference type="SUPFAM" id="SSF48452">
    <property type="entry name" value="TPR-like"/>
    <property type="match status" value="1"/>
</dbReference>
<reference evidence="3" key="1">
    <citation type="journal article" date="2019" name="Int. J. Syst. Evol. Microbiol.">
        <title>The Global Catalogue of Microorganisms (GCM) 10K type strain sequencing project: providing services to taxonomists for standard genome sequencing and annotation.</title>
        <authorList>
            <consortium name="The Broad Institute Genomics Platform"/>
            <consortium name="The Broad Institute Genome Sequencing Center for Infectious Disease"/>
            <person name="Wu L."/>
            <person name="Ma J."/>
        </authorList>
    </citation>
    <scope>NUCLEOTIDE SEQUENCE [LARGE SCALE GENOMIC DNA]</scope>
    <source>
        <strain evidence="3">JCM 15896</strain>
    </source>
</reference>
<evidence type="ECO:0000313" key="3">
    <source>
        <dbReference type="Proteomes" id="UP001500359"/>
    </source>
</evidence>
<feature type="transmembrane region" description="Helical" evidence="1">
    <location>
        <begin position="45"/>
        <end position="67"/>
    </location>
</feature>
<evidence type="ECO:0000256" key="1">
    <source>
        <dbReference type="SAM" id="Phobius"/>
    </source>
</evidence>
<dbReference type="RefSeq" id="WP_343856471.1">
    <property type="nucleotide sequence ID" value="NZ_BAAAFD010000001.1"/>
</dbReference>
<organism evidence="2 3">
    <name type="scientific">Aliiglaciecola litoralis</name>
    <dbReference type="NCBI Taxonomy" id="582857"/>
    <lineage>
        <taxon>Bacteria</taxon>
        <taxon>Pseudomonadati</taxon>
        <taxon>Pseudomonadota</taxon>
        <taxon>Gammaproteobacteria</taxon>
        <taxon>Alteromonadales</taxon>
        <taxon>Alteromonadaceae</taxon>
        <taxon>Aliiglaciecola</taxon>
    </lineage>
</organism>
<evidence type="ECO:0000313" key="2">
    <source>
        <dbReference type="EMBL" id="GAA0853604.1"/>
    </source>
</evidence>
<keyword evidence="1" id="KW-0812">Transmembrane</keyword>
<sequence>MNNSIFAELKRRNVFKVASVYLITAWLVLQIISVLVPYLKLPELFGSIVTVVLIIGFPFACIIAWAFELTPDGVKLSTEVEHHESITHETGSKINIALVVSLLLALAYISYDKLSTYQLDESKALSIAVLPFADMSPDSSQEYFSDGIAEEILNSLARLKQLQVIARTSSFQFKDKQQDIRSIAETLGANYVLEGSVRKDNNQLRVTAQLIEAESGTHLWSQTYDRQLSDIFSLQDELTYAITQALKLNLLPEQVKVEQGMTANQQAYDLFLKGRDLGYQRNASALNQARDYLEQAIELDPDFALAKAQLYVVYNLAAEHGDMDYQHSLSEAKELYLELLASEHEFPLKLTVFANYIMQTENKPQLVRKLYQRSAKLAPSDPIIQNWRFLGMMQTDGIEAVIEGREAFFKVNPLDQINIINLHIYHYWLGNQTQYQFYVDKLRDDSPEHSATASAVVNNLFIFKQQPRQALDYLASFKGEMNTGTKQLYIELLLITGKIDKAISTLRTYLGENGQHHEIYATSIVNLLSYLHNDPQPKFALLNLQKLLNLSEHDFDYYLLALQALSGDEEPFVAYMDQQFSDAEAFIAAKKEVPFMLFYAIIKFNREDRQYLKRYSWVSDKNNIERCLKTKGRTTGLCSLVLTYNGETDVDVLLGQAKNSTVIIDSGFPGVARYLLTAPHLVMLHDNPEFKAMANEYLDNTYRKWEKEFGVNANSSLTSSGSEIIH</sequence>